<name>A0A345DCX5_9BURK</name>
<feature type="region of interest" description="Disordered" evidence="1">
    <location>
        <begin position="177"/>
        <end position="201"/>
    </location>
</feature>
<accession>A0A345DCX5</accession>
<dbReference type="RefSeq" id="WP_114563311.1">
    <property type="nucleotide sequence ID" value="NZ_CP031124.1"/>
</dbReference>
<protein>
    <recommendedName>
        <fullName evidence="5">TonB C-terminal domain-containing protein</fullName>
    </recommendedName>
</protein>
<keyword evidence="2" id="KW-0812">Transmembrane</keyword>
<feature type="compositionally biased region" description="Polar residues" evidence="1">
    <location>
        <begin position="180"/>
        <end position="198"/>
    </location>
</feature>
<organism evidence="3 4">
    <name type="scientific">Ephemeroptericola cinctiostellae</name>
    <dbReference type="NCBI Taxonomy" id="2268024"/>
    <lineage>
        <taxon>Bacteria</taxon>
        <taxon>Pseudomonadati</taxon>
        <taxon>Pseudomonadota</taxon>
        <taxon>Betaproteobacteria</taxon>
        <taxon>Burkholderiales</taxon>
        <taxon>Burkholderiaceae</taxon>
        <taxon>Ephemeroptericola</taxon>
    </lineage>
</organism>
<dbReference type="KEGG" id="hyf:DTO96_101959"/>
<feature type="region of interest" description="Disordered" evidence="1">
    <location>
        <begin position="77"/>
        <end position="165"/>
    </location>
</feature>
<evidence type="ECO:0008006" key="5">
    <source>
        <dbReference type="Google" id="ProtNLM"/>
    </source>
</evidence>
<dbReference type="SUPFAM" id="SSF74653">
    <property type="entry name" value="TolA/TonB C-terminal domain"/>
    <property type="match status" value="1"/>
</dbReference>
<evidence type="ECO:0000256" key="1">
    <source>
        <dbReference type="SAM" id="MobiDB-lite"/>
    </source>
</evidence>
<reference evidence="4" key="1">
    <citation type="submission" date="2018-07" db="EMBL/GenBank/DDBJ databases">
        <authorList>
            <person name="Kim H."/>
        </authorList>
    </citation>
    <scope>NUCLEOTIDE SEQUENCE [LARGE SCALE GENOMIC DNA]</scope>
    <source>
        <strain evidence="4">F02</strain>
    </source>
</reference>
<evidence type="ECO:0000313" key="4">
    <source>
        <dbReference type="Proteomes" id="UP000252182"/>
    </source>
</evidence>
<dbReference type="Proteomes" id="UP000252182">
    <property type="component" value="Chromosome"/>
</dbReference>
<dbReference type="Pfam" id="PF13103">
    <property type="entry name" value="TonB_2"/>
    <property type="match status" value="1"/>
</dbReference>
<keyword evidence="2" id="KW-1133">Transmembrane helix</keyword>
<evidence type="ECO:0000256" key="2">
    <source>
        <dbReference type="SAM" id="Phobius"/>
    </source>
</evidence>
<feature type="compositionally biased region" description="Polar residues" evidence="1">
    <location>
        <begin position="83"/>
        <end position="97"/>
    </location>
</feature>
<gene>
    <name evidence="3" type="ORF">DTO96_101959</name>
</gene>
<feature type="compositionally biased region" description="Basic and acidic residues" evidence="1">
    <location>
        <begin position="144"/>
        <end position="154"/>
    </location>
</feature>
<feature type="transmembrane region" description="Helical" evidence="2">
    <location>
        <begin position="20"/>
        <end position="41"/>
    </location>
</feature>
<proteinExistence type="predicted"/>
<sequence length="275" mass="28494">MTDTALHSFKSNQAQEQSQVVPAVLTVLVHLALLGVLYFGMTLQTQQPVEVEIWDGAGLAAANNATAASAAITASPAIDSPINPATQSNTQPKAQTETAHKATPIAVEPIQDKPEPADISTPTTPKKTIEKTPSAAPVTPVIPEKAKTAPKTELKPSTTKSIEPAVNSAARAAALERMKGSNTASNGQSTETGESQASYGARVRSRIESTLPKKGFSASVLVRVTSGGVVSSASVTRSSGNAEWDSILVAKIKVTGFPTPVHPAALVGTNIVFKR</sequence>
<evidence type="ECO:0000313" key="3">
    <source>
        <dbReference type="EMBL" id="AXF86213.1"/>
    </source>
</evidence>
<dbReference type="AlphaFoldDB" id="A0A345DCX5"/>
<dbReference type="EMBL" id="CP031124">
    <property type="protein sequence ID" value="AXF86213.1"/>
    <property type="molecule type" value="Genomic_DNA"/>
</dbReference>
<keyword evidence="2" id="KW-0472">Membrane</keyword>
<keyword evidence="4" id="KW-1185">Reference proteome</keyword>
<dbReference type="Gene3D" id="3.30.1150.10">
    <property type="match status" value="1"/>
</dbReference>